<dbReference type="InterPro" id="IPR032710">
    <property type="entry name" value="NTF2-like_dom_sf"/>
</dbReference>
<gene>
    <name evidence="2" type="ORF">CA606_09365</name>
</gene>
<dbReference type="EMBL" id="CP023315">
    <property type="protein sequence ID" value="ATC32538.1"/>
    <property type="molecule type" value="Genomic_DNA"/>
</dbReference>
<dbReference type="RefSeq" id="WP_096051955.1">
    <property type="nucleotide sequence ID" value="NZ_CP023315.3"/>
</dbReference>
<proteinExistence type="predicted"/>
<protein>
    <submittedName>
        <fullName evidence="2">Nuclear transport factor 2 family protein</fullName>
    </submittedName>
</protein>
<sequence length="128" mass="14514">MSEIDYVAFAQRFVAAIQAGDAEAVRAFYAPEAKIWHNIDHIEQTVDQNLKSLAWFVRTLPDRTYRVQRIAPLPDGFLQQHVLEATLPNGERWAMDACVVVRVEDGKITRLDEYLDSAKTAQLVAATR</sequence>
<dbReference type="Proteomes" id="UP000217311">
    <property type="component" value="Chromosome"/>
</dbReference>
<organism evidence="2 3">
    <name type="scientific">Caulobacter vibrioides</name>
    <name type="common">Caulobacter crescentus</name>
    <dbReference type="NCBI Taxonomy" id="155892"/>
    <lineage>
        <taxon>Bacteria</taxon>
        <taxon>Pseudomonadati</taxon>
        <taxon>Pseudomonadota</taxon>
        <taxon>Alphaproteobacteria</taxon>
        <taxon>Caulobacterales</taxon>
        <taxon>Caulobacteraceae</taxon>
        <taxon>Caulobacter</taxon>
    </lineage>
</organism>
<evidence type="ECO:0000313" key="3">
    <source>
        <dbReference type="Proteomes" id="UP000217311"/>
    </source>
</evidence>
<dbReference type="SUPFAM" id="SSF54427">
    <property type="entry name" value="NTF2-like"/>
    <property type="match status" value="1"/>
</dbReference>
<evidence type="ECO:0000313" key="2">
    <source>
        <dbReference type="EMBL" id="ATC32538.1"/>
    </source>
</evidence>
<feature type="domain" description="SnoaL-like" evidence="1">
    <location>
        <begin position="10"/>
        <end position="110"/>
    </location>
</feature>
<accession>A0A290MUA8</accession>
<dbReference type="Pfam" id="PF12680">
    <property type="entry name" value="SnoaL_2"/>
    <property type="match status" value="1"/>
</dbReference>
<name>A0A290MUA8_CAUVI</name>
<reference evidence="3" key="1">
    <citation type="submission" date="2017-09" db="EMBL/GenBank/DDBJ databases">
        <title>Genome evolution observed in wild isolates of Caulobacter crescentus.</title>
        <authorList>
            <person name="Ely B."/>
            <person name="Wilson K."/>
            <person name="Scott D."/>
        </authorList>
    </citation>
    <scope>NUCLEOTIDE SEQUENCE [LARGE SCALE GENOMIC DNA]</scope>
    <source>
        <strain evidence="3">CB13b1a</strain>
    </source>
</reference>
<dbReference type="InterPro" id="IPR037401">
    <property type="entry name" value="SnoaL-like"/>
</dbReference>
<dbReference type="Gene3D" id="3.10.450.50">
    <property type="match status" value="1"/>
</dbReference>
<dbReference type="AlphaFoldDB" id="A0A290MUA8"/>
<evidence type="ECO:0000259" key="1">
    <source>
        <dbReference type="Pfam" id="PF12680"/>
    </source>
</evidence>